<dbReference type="Proteomes" id="UP001206128">
    <property type="component" value="Unassembled WGS sequence"/>
</dbReference>
<dbReference type="PANTHER" id="PTHR39465">
    <property type="entry name" value="DNA LIGASE D, 3'-PHOSPHOESTERASE DOMAIN"/>
    <property type="match status" value="1"/>
</dbReference>
<evidence type="ECO:0000256" key="1">
    <source>
        <dbReference type="SAM" id="MobiDB-lite"/>
    </source>
</evidence>
<evidence type="ECO:0000313" key="3">
    <source>
        <dbReference type="EMBL" id="MCP2167231.1"/>
    </source>
</evidence>
<evidence type="ECO:0000259" key="2">
    <source>
        <dbReference type="Pfam" id="PF13298"/>
    </source>
</evidence>
<comment type="caution">
    <text evidence="3">The sequence shown here is derived from an EMBL/GenBank/DDBJ whole genome shotgun (WGS) entry which is preliminary data.</text>
</comment>
<organism evidence="3 4">
    <name type="scientific">Goodfellowiella coeruleoviolacea</name>
    <dbReference type="NCBI Taxonomy" id="334858"/>
    <lineage>
        <taxon>Bacteria</taxon>
        <taxon>Bacillati</taxon>
        <taxon>Actinomycetota</taxon>
        <taxon>Actinomycetes</taxon>
        <taxon>Pseudonocardiales</taxon>
        <taxon>Pseudonocardiaceae</taxon>
        <taxon>Goodfellowiella</taxon>
    </lineage>
</organism>
<feature type="compositionally biased region" description="Basic and acidic residues" evidence="1">
    <location>
        <begin position="1"/>
        <end position="21"/>
    </location>
</feature>
<dbReference type="GO" id="GO:0016874">
    <property type="term" value="F:ligase activity"/>
    <property type="evidence" value="ECO:0007669"/>
    <property type="project" value="UniProtKB-KW"/>
</dbReference>
<dbReference type="NCBIfam" id="TIGR02777">
    <property type="entry name" value="LigD_PE_dom"/>
    <property type="match status" value="1"/>
</dbReference>
<dbReference type="AlphaFoldDB" id="A0AAE3GFD5"/>
<feature type="region of interest" description="Disordered" evidence="1">
    <location>
        <begin position="174"/>
        <end position="199"/>
    </location>
</feature>
<feature type="domain" description="DNA ligase D 3'-phosphoesterase" evidence="2">
    <location>
        <begin position="42"/>
        <end position="154"/>
    </location>
</feature>
<reference evidence="3" key="1">
    <citation type="submission" date="2022-06" db="EMBL/GenBank/DDBJ databases">
        <title>Genomic Encyclopedia of Archaeal and Bacterial Type Strains, Phase II (KMG-II): from individual species to whole genera.</title>
        <authorList>
            <person name="Goeker M."/>
        </authorList>
    </citation>
    <scope>NUCLEOTIDE SEQUENCE</scope>
    <source>
        <strain evidence="3">DSM 43935</strain>
    </source>
</reference>
<name>A0AAE3GFD5_9PSEU</name>
<sequence>MPSSSERERLATYHAKRDLRASGEPGGSAGRGAADEPRFVIQRHEARRLHYDFRLEIDGVLVSWAVPRGPSTDPSEKRFATRTEDHPLDYLDFEGRIPRGNYGAGTVVVWDIGTYRNLTERRGRPVSAADALANGHLKVWLSGHKLTGAYALTRARFRDDEDSWLLVKVADEAADRRRDPVRTQPESVLTGKVNKDFED</sequence>
<dbReference type="PANTHER" id="PTHR39465:SF1">
    <property type="entry name" value="DNA LIGASE D 3'-PHOSPHOESTERASE DOMAIN-CONTAINING PROTEIN"/>
    <property type="match status" value="1"/>
</dbReference>
<dbReference type="InterPro" id="IPR014144">
    <property type="entry name" value="LigD_PE_domain"/>
</dbReference>
<proteinExistence type="predicted"/>
<gene>
    <name evidence="3" type="ORF">LX83_004104</name>
</gene>
<keyword evidence="4" id="KW-1185">Reference proteome</keyword>
<dbReference type="EMBL" id="JAMTCK010000009">
    <property type="protein sequence ID" value="MCP2167231.1"/>
    <property type="molecule type" value="Genomic_DNA"/>
</dbReference>
<protein>
    <submittedName>
        <fullName evidence="3">DNA ligase D, 3'-phosphoesterase domain-containing protein</fullName>
    </submittedName>
</protein>
<evidence type="ECO:0000313" key="4">
    <source>
        <dbReference type="Proteomes" id="UP001206128"/>
    </source>
</evidence>
<dbReference type="Pfam" id="PF13298">
    <property type="entry name" value="LigD_N"/>
    <property type="match status" value="1"/>
</dbReference>
<dbReference type="RefSeq" id="WP_253773892.1">
    <property type="nucleotide sequence ID" value="NZ_JAMTCK010000009.1"/>
</dbReference>
<feature type="region of interest" description="Disordered" evidence="1">
    <location>
        <begin position="1"/>
        <end position="36"/>
    </location>
</feature>
<accession>A0AAE3GFD5</accession>
<keyword evidence="3" id="KW-0436">Ligase</keyword>